<dbReference type="STRING" id="4537.A0A0E0MK34"/>
<dbReference type="InterPro" id="IPR002182">
    <property type="entry name" value="NB-ARC"/>
</dbReference>
<dbReference type="Gramene" id="OPUNC12G04120.1">
    <property type="protein sequence ID" value="OPUNC12G04120.1"/>
    <property type="gene ID" value="OPUNC12G04120"/>
</dbReference>
<keyword evidence="3" id="KW-0677">Repeat</keyword>
<keyword evidence="2" id="KW-0433">Leucine-rich repeat</keyword>
<dbReference type="Pfam" id="PF18052">
    <property type="entry name" value="Rx_N"/>
    <property type="match status" value="1"/>
</dbReference>
<dbReference type="Proteomes" id="UP000026962">
    <property type="component" value="Chromosome 12"/>
</dbReference>
<feature type="domain" description="Disease resistance N-terminal" evidence="7">
    <location>
        <begin position="5"/>
        <end position="88"/>
    </location>
</feature>
<reference evidence="8" key="2">
    <citation type="submission" date="2018-05" db="EMBL/GenBank/DDBJ databases">
        <title>OpunRS2 (Oryza punctata Reference Sequence Version 2).</title>
        <authorList>
            <person name="Zhang J."/>
            <person name="Kudrna D."/>
            <person name="Lee S."/>
            <person name="Talag J."/>
            <person name="Welchert J."/>
            <person name="Wing R.A."/>
        </authorList>
    </citation>
    <scope>NUCLEOTIDE SEQUENCE [LARGE SCALE GENOMIC DNA]</scope>
</reference>
<keyword evidence="9" id="KW-1185">Reference proteome</keyword>
<name>A0A0E0MK34_ORYPU</name>
<accession>A0A0E0MK34</accession>
<dbReference type="GO" id="GO:0006952">
    <property type="term" value="P:defense response"/>
    <property type="evidence" value="ECO:0007669"/>
    <property type="project" value="UniProtKB-KW"/>
</dbReference>
<evidence type="ECO:0000256" key="1">
    <source>
        <dbReference type="ARBA" id="ARBA00008894"/>
    </source>
</evidence>
<dbReference type="GO" id="GO:0043531">
    <property type="term" value="F:ADP binding"/>
    <property type="evidence" value="ECO:0007669"/>
    <property type="project" value="InterPro"/>
</dbReference>
<reference evidence="8" key="1">
    <citation type="submission" date="2015-04" db="UniProtKB">
        <authorList>
            <consortium name="EnsemblPlants"/>
        </authorList>
    </citation>
    <scope>IDENTIFICATION</scope>
</reference>
<dbReference type="CDD" id="cd14798">
    <property type="entry name" value="RX-CC_like"/>
    <property type="match status" value="1"/>
</dbReference>
<evidence type="ECO:0000256" key="5">
    <source>
        <dbReference type="ARBA" id="ARBA00022821"/>
    </source>
</evidence>
<evidence type="ECO:0000313" key="8">
    <source>
        <dbReference type="EnsemblPlants" id="OPUNC12G04120.1"/>
    </source>
</evidence>
<evidence type="ECO:0000256" key="3">
    <source>
        <dbReference type="ARBA" id="ARBA00022737"/>
    </source>
</evidence>
<dbReference type="eggNOG" id="KOG4658">
    <property type="taxonomic scope" value="Eukaryota"/>
</dbReference>
<dbReference type="Gene3D" id="3.40.50.300">
    <property type="entry name" value="P-loop containing nucleotide triphosphate hydrolases"/>
    <property type="match status" value="1"/>
</dbReference>
<keyword evidence="5" id="KW-0611">Plant defense</keyword>
<keyword evidence="4" id="KW-0547">Nucleotide-binding</keyword>
<evidence type="ECO:0008006" key="10">
    <source>
        <dbReference type="Google" id="ProtNLM"/>
    </source>
</evidence>
<dbReference type="PANTHER" id="PTHR19338">
    <property type="entry name" value="TRANSLOCASE OF INNER MITOCHONDRIAL MEMBRANE 13 HOMOLOG"/>
    <property type="match status" value="1"/>
</dbReference>
<protein>
    <recommendedName>
        <fullName evidence="10">Rx N-terminal domain-containing protein</fullName>
    </recommendedName>
</protein>
<evidence type="ECO:0000256" key="2">
    <source>
        <dbReference type="ARBA" id="ARBA00022614"/>
    </source>
</evidence>
<dbReference type="InterPro" id="IPR038005">
    <property type="entry name" value="RX-like_CC"/>
</dbReference>
<dbReference type="InterPro" id="IPR027417">
    <property type="entry name" value="P-loop_NTPase"/>
</dbReference>
<evidence type="ECO:0000313" key="9">
    <source>
        <dbReference type="Proteomes" id="UP000026962"/>
    </source>
</evidence>
<feature type="domain" description="NB-ARC" evidence="6">
    <location>
        <begin position="173"/>
        <end position="221"/>
    </location>
</feature>
<dbReference type="PANTHER" id="PTHR19338:SF48">
    <property type="entry name" value="OS12G0166600 PROTEIN"/>
    <property type="match status" value="1"/>
</dbReference>
<proteinExistence type="inferred from homology"/>
<organism evidence="8">
    <name type="scientific">Oryza punctata</name>
    <name type="common">Red rice</name>
    <dbReference type="NCBI Taxonomy" id="4537"/>
    <lineage>
        <taxon>Eukaryota</taxon>
        <taxon>Viridiplantae</taxon>
        <taxon>Streptophyta</taxon>
        <taxon>Embryophyta</taxon>
        <taxon>Tracheophyta</taxon>
        <taxon>Spermatophyta</taxon>
        <taxon>Magnoliopsida</taxon>
        <taxon>Liliopsida</taxon>
        <taxon>Poales</taxon>
        <taxon>Poaceae</taxon>
        <taxon>BOP clade</taxon>
        <taxon>Oryzoideae</taxon>
        <taxon>Oryzeae</taxon>
        <taxon>Oryzinae</taxon>
        <taxon>Oryza</taxon>
    </lineage>
</organism>
<dbReference type="Gene3D" id="1.20.5.4130">
    <property type="match status" value="1"/>
</dbReference>
<evidence type="ECO:0000259" key="6">
    <source>
        <dbReference type="Pfam" id="PF00931"/>
    </source>
</evidence>
<dbReference type="OMA" id="VWSKHML"/>
<evidence type="ECO:0000259" key="7">
    <source>
        <dbReference type="Pfam" id="PF18052"/>
    </source>
</evidence>
<evidence type="ECO:0000256" key="4">
    <source>
        <dbReference type="ARBA" id="ARBA00022741"/>
    </source>
</evidence>
<dbReference type="InterPro" id="IPR041118">
    <property type="entry name" value="Rx_N"/>
</dbReference>
<dbReference type="EnsemblPlants" id="OPUNC12G04120.1">
    <property type="protein sequence ID" value="OPUNC12G04120.1"/>
    <property type="gene ID" value="OPUNC12G04120"/>
</dbReference>
<sequence length="294" mass="33247">MESAAQSLVSNVGTLVGQEFNQLRGVGVEVARLRNELATINALLRMQSEADEASVDHFVRVWMKQLREVAYDAEDCVDLYQFRIRCRSGDHLFAWTNCKRVLTTLLARRQLAGDIRALRALASSINEQHGSYGFSLDSLSLRRQQVPAYQFVDKYGQAAELASKVSGVGGDKKRKVFSIVGFGGLGKTMLAREVCRQLETVFRCQAQVAVSQTFSDKDLQGLLKCVLRQIPLPTDQTTVDNAEPKTTRMELEQEVKSYNKKQANKRLYEVKIDTMDVNALASELHHRLRDRRYQ</sequence>
<dbReference type="HOGENOM" id="CLU_000837_29_1_1"/>
<dbReference type="AlphaFoldDB" id="A0A0E0MK34"/>
<dbReference type="SUPFAM" id="SSF52540">
    <property type="entry name" value="P-loop containing nucleoside triphosphate hydrolases"/>
    <property type="match status" value="1"/>
</dbReference>
<comment type="similarity">
    <text evidence="1">Belongs to the disease resistance NB-LRR family.</text>
</comment>
<dbReference type="Pfam" id="PF00931">
    <property type="entry name" value="NB-ARC"/>
    <property type="match status" value="1"/>
</dbReference>